<evidence type="ECO:0000313" key="4">
    <source>
        <dbReference type="Proteomes" id="UP000295142"/>
    </source>
</evidence>
<dbReference type="CDD" id="cd01454">
    <property type="entry name" value="vWA_norD_type"/>
    <property type="match status" value="1"/>
</dbReference>
<accession>A0A4R2KQG0</accession>
<evidence type="ECO:0000259" key="2">
    <source>
        <dbReference type="PROSITE" id="PS50234"/>
    </source>
</evidence>
<dbReference type="Gene3D" id="3.40.50.410">
    <property type="entry name" value="von Willebrand factor, type A domain"/>
    <property type="match status" value="1"/>
</dbReference>
<dbReference type="AlphaFoldDB" id="A0A4R2KQG0"/>
<dbReference type="Pfam" id="PF00092">
    <property type="entry name" value="VWA"/>
    <property type="match status" value="1"/>
</dbReference>
<dbReference type="PANTHER" id="PTHR41248:SF1">
    <property type="entry name" value="NORD PROTEIN"/>
    <property type="match status" value="1"/>
</dbReference>
<dbReference type="PROSITE" id="PS50234">
    <property type="entry name" value="VWFA"/>
    <property type="match status" value="1"/>
</dbReference>
<gene>
    <name evidence="3" type="ORF">EV655_12223</name>
</gene>
<feature type="domain" description="VWFA" evidence="2">
    <location>
        <begin position="71"/>
        <end position="257"/>
    </location>
</feature>
<dbReference type="EMBL" id="SLWW01000022">
    <property type="protein sequence ID" value="TCO68845.1"/>
    <property type="molecule type" value="Genomic_DNA"/>
</dbReference>
<dbReference type="Proteomes" id="UP000295142">
    <property type="component" value="Unassembled WGS sequence"/>
</dbReference>
<dbReference type="SMART" id="SM00327">
    <property type="entry name" value="VWA"/>
    <property type="match status" value="1"/>
</dbReference>
<comment type="caution">
    <text evidence="3">The sequence shown here is derived from an EMBL/GenBank/DDBJ whole genome shotgun (WGS) entry which is preliminary data.</text>
</comment>
<dbReference type="PANTHER" id="PTHR41248">
    <property type="entry name" value="NORD PROTEIN"/>
    <property type="match status" value="1"/>
</dbReference>
<dbReference type="InterPro" id="IPR051928">
    <property type="entry name" value="NorD/CobT"/>
</dbReference>
<reference evidence="3 4" key="1">
    <citation type="submission" date="2019-03" db="EMBL/GenBank/DDBJ databases">
        <title>Genomic Encyclopedia of Type Strains, Phase IV (KMG-IV): sequencing the most valuable type-strain genomes for metagenomic binning, comparative biology and taxonomic classification.</title>
        <authorList>
            <person name="Goeker M."/>
        </authorList>
    </citation>
    <scope>NUCLEOTIDE SEQUENCE [LARGE SCALE GENOMIC DNA]</scope>
    <source>
        <strain evidence="3 4">DSM 4868</strain>
    </source>
</reference>
<evidence type="ECO:0000256" key="1">
    <source>
        <dbReference type="SAM" id="MobiDB-lite"/>
    </source>
</evidence>
<proteinExistence type="predicted"/>
<dbReference type="InterPro" id="IPR002035">
    <property type="entry name" value="VWF_A"/>
</dbReference>
<evidence type="ECO:0000313" key="3">
    <source>
        <dbReference type="EMBL" id="TCO68845.1"/>
    </source>
</evidence>
<keyword evidence="4" id="KW-1185">Reference proteome</keyword>
<feature type="region of interest" description="Disordered" evidence="1">
    <location>
        <begin position="1"/>
        <end position="22"/>
    </location>
</feature>
<name>A0A4R2KQG0_9RHOB</name>
<sequence>MRTGSPRPAQPRPRPSPVRGAAPRRILRPRQIEGQELDLDAVITTRADLAATGRGCDRIYRSLRQTDRDLSVAFLLDCSRSAEAAVGEHTVIDVAREALAALAGGIDAAGDRLGIWGFSSLRRDRVFQHRAKRFDEPHGPEVTQRICGLRPGHYTRLGAAIRHVSAKLAKETSTHRPLIVLTDGKPNDLDHYEGIHGIEDSHMAVREARRQGQSVHGIVIDEDGQDWFSRIFGRGGFSLLRDPERLARALPDIYRNLTIGDIA</sequence>
<dbReference type="SUPFAM" id="SSF53300">
    <property type="entry name" value="vWA-like"/>
    <property type="match status" value="1"/>
</dbReference>
<organism evidence="3 4">
    <name type="scientific">Rhodovulum euryhalinum</name>
    <dbReference type="NCBI Taxonomy" id="35805"/>
    <lineage>
        <taxon>Bacteria</taxon>
        <taxon>Pseudomonadati</taxon>
        <taxon>Pseudomonadota</taxon>
        <taxon>Alphaproteobacteria</taxon>
        <taxon>Rhodobacterales</taxon>
        <taxon>Paracoccaceae</taxon>
        <taxon>Rhodovulum</taxon>
    </lineage>
</organism>
<protein>
    <submittedName>
        <fullName evidence="3">von Willebrand factor type A domain-containing protein</fullName>
    </submittedName>
</protein>
<dbReference type="InterPro" id="IPR036465">
    <property type="entry name" value="vWFA_dom_sf"/>
</dbReference>